<protein>
    <recommendedName>
        <fullName evidence="2">Terminase large subunit gp17-like C-terminal domain-containing protein</fullName>
    </recommendedName>
</protein>
<sequence>MSDSTEALMAEAIRLGSQRQLSREYARIVDMLLPIEGENVGVYPWQAEFHNAGADHPERCLLAANQVGKTRTGAAETAMHLTGEYPNWWQGRCFTHPTQGWTGAERTEDSKDIIQYALLGQKGDFGTGWIPKSHILDVTYRQAGVSEVVDKIYVKHKSGGTSEVTLKTYQMEAKAWRGKTLHFVWLDEECKQDIYSECQTRVFKNKGIILKTVTPILGVSEVVRHFLEAKPGSGIYMKNVSWEDAPHLDEAERIRLAASYPEHERDARTKGAPMLGSGAVYPIKDEAISVDPFPIPDHYYRINGIDHGIDHPGAGVFLAWDKDGDTMYLYDCYKQAGETPIYHAAAMKKHGDWIPNAWPHDGLIRDKGSGVALKNQYRKHGLRMLREHAHYEDERGNHREPGTIELYEWMRTGKFKVFSNLSQWFEEKRLYHRKDGQIVAKYDDILSATRYAFMMRRFARHKPIFRTAKPRIKRPILGGQRWNQAT</sequence>
<proteinExistence type="inferred from homology"/>
<evidence type="ECO:0000259" key="2">
    <source>
        <dbReference type="Pfam" id="PF17289"/>
    </source>
</evidence>
<dbReference type="InterPro" id="IPR044265">
    <property type="entry name" value="Terminase_large_su_BPP22"/>
</dbReference>
<evidence type="ECO:0000256" key="1">
    <source>
        <dbReference type="ARBA" id="ARBA00022612"/>
    </source>
</evidence>
<organism evidence="3">
    <name type="scientific">marine sediment metagenome</name>
    <dbReference type="NCBI Taxonomy" id="412755"/>
    <lineage>
        <taxon>unclassified sequences</taxon>
        <taxon>metagenomes</taxon>
        <taxon>ecological metagenomes</taxon>
    </lineage>
</organism>
<dbReference type="EMBL" id="LAZR01004378">
    <property type="protein sequence ID" value="KKN09158.1"/>
    <property type="molecule type" value="Genomic_DNA"/>
</dbReference>
<comment type="caution">
    <text evidence="3">The sequence shown here is derived from an EMBL/GenBank/DDBJ whole genome shotgun (WGS) entry which is preliminary data.</text>
</comment>
<dbReference type="GO" id="GO:0016887">
    <property type="term" value="F:ATP hydrolysis activity"/>
    <property type="evidence" value="ECO:0007669"/>
    <property type="project" value="InterPro"/>
</dbReference>
<name>A0A0F9QVB4_9ZZZZ</name>
<feature type="domain" description="Terminase large subunit gp17-like C-terminal" evidence="2">
    <location>
        <begin position="304"/>
        <end position="455"/>
    </location>
</feature>
<reference evidence="3" key="1">
    <citation type="journal article" date="2015" name="Nature">
        <title>Complex archaea that bridge the gap between prokaryotes and eukaryotes.</title>
        <authorList>
            <person name="Spang A."/>
            <person name="Saw J.H."/>
            <person name="Jorgensen S.L."/>
            <person name="Zaremba-Niedzwiedzka K."/>
            <person name="Martijn J."/>
            <person name="Lind A.E."/>
            <person name="van Eijk R."/>
            <person name="Schleper C."/>
            <person name="Guy L."/>
            <person name="Ettema T.J."/>
        </authorList>
    </citation>
    <scope>NUCLEOTIDE SEQUENCE</scope>
</reference>
<dbReference type="Pfam" id="PF17289">
    <property type="entry name" value="Terminase_6C"/>
    <property type="match status" value="1"/>
</dbReference>
<dbReference type="GO" id="GO:0004519">
    <property type="term" value="F:endonuclease activity"/>
    <property type="evidence" value="ECO:0007669"/>
    <property type="project" value="InterPro"/>
</dbReference>
<gene>
    <name evidence="3" type="ORF">LCGC14_1049410</name>
</gene>
<dbReference type="AlphaFoldDB" id="A0A0F9QVB4"/>
<evidence type="ECO:0000313" key="3">
    <source>
        <dbReference type="EMBL" id="KKN09158.1"/>
    </source>
</evidence>
<keyword evidence="1" id="KW-1188">Viral release from host cell</keyword>
<dbReference type="Gene3D" id="3.30.420.280">
    <property type="match status" value="1"/>
</dbReference>
<dbReference type="InterPro" id="IPR035421">
    <property type="entry name" value="Terminase_6C"/>
</dbReference>
<dbReference type="Pfam" id="PF03237">
    <property type="entry name" value="Terminase_6N"/>
    <property type="match status" value="1"/>
</dbReference>
<dbReference type="HAMAP" id="MF_04148">
    <property type="entry name" value="TERL_BPP22"/>
    <property type="match status" value="1"/>
</dbReference>
<dbReference type="Gene3D" id="3.40.50.300">
    <property type="entry name" value="P-loop containing nucleotide triphosphate hydrolases"/>
    <property type="match status" value="1"/>
</dbReference>
<dbReference type="InterPro" id="IPR027417">
    <property type="entry name" value="P-loop_NTPase"/>
</dbReference>
<accession>A0A0F9QVB4</accession>